<keyword evidence="7" id="KW-1185">Reference proteome</keyword>
<keyword evidence="2" id="KW-0645">Protease</keyword>
<dbReference type="SUPFAM" id="SSF54001">
    <property type="entry name" value="Cysteine proteinases"/>
    <property type="match status" value="1"/>
</dbReference>
<dbReference type="STRING" id="1280837.A0A316V5P6"/>
<evidence type="ECO:0000256" key="3">
    <source>
        <dbReference type="ARBA" id="ARBA00022801"/>
    </source>
</evidence>
<feature type="non-terminal residue" evidence="6">
    <location>
        <position position="1"/>
    </location>
</feature>
<feature type="domain" description="Ubiquitin-like protease family profile" evidence="5">
    <location>
        <begin position="9"/>
        <end position="189"/>
    </location>
</feature>
<sequence>GKIASIPGAGVESHDIQKLSPRQWLNDEVINFYLKMIERRTQRTKDLELIADVKKRWNGIWNVHVFNTFFYEKLVKQGYAGVRQWTRKVDIFTKDLILLPINLGQAHWVCAAINMRKLRFEYYDSMHSYNRKAFDVLSDYVHNEYNDKKKGEFGQLDLSGWKRYFSQQSPIQANGFDCGVFASMTIEQLSRRNDESDAEEEEEWNFSQDDMPYLRKRMVYEIATTN</sequence>
<dbReference type="InterPro" id="IPR003653">
    <property type="entry name" value="Peptidase_C48_C"/>
</dbReference>
<organism evidence="6 7">
    <name type="scientific">Meira miltonrushii</name>
    <dbReference type="NCBI Taxonomy" id="1280837"/>
    <lineage>
        <taxon>Eukaryota</taxon>
        <taxon>Fungi</taxon>
        <taxon>Dikarya</taxon>
        <taxon>Basidiomycota</taxon>
        <taxon>Ustilaginomycotina</taxon>
        <taxon>Exobasidiomycetes</taxon>
        <taxon>Exobasidiales</taxon>
        <taxon>Brachybasidiaceae</taxon>
        <taxon>Meira</taxon>
    </lineage>
</organism>
<reference evidence="6 7" key="1">
    <citation type="journal article" date="2018" name="Mol. Biol. Evol.">
        <title>Broad Genomic Sampling Reveals a Smut Pathogenic Ancestry of the Fungal Clade Ustilaginomycotina.</title>
        <authorList>
            <person name="Kijpornyongpan T."/>
            <person name="Mondo S.J."/>
            <person name="Barry K."/>
            <person name="Sandor L."/>
            <person name="Lee J."/>
            <person name="Lipzen A."/>
            <person name="Pangilinan J."/>
            <person name="LaButti K."/>
            <person name="Hainaut M."/>
            <person name="Henrissat B."/>
            <person name="Grigoriev I.V."/>
            <person name="Spatafora J.W."/>
            <person name="Aime M.C."/>
        </authorList>
    </citation>
    <scope>NUCLEOTIDE SEQUENCE [LARGE SCALE GENOMIC DNA]</scope>
    <source>
        <strain evidence="6 7">MCA 3882</strain>
    </source>
</reference>
<evidence type="ECO:0000313" key="7">
    <source>
        <dbReference type="Proteomes" id="UP000245771"/>
    </source>
</evidence>
<comment type="similarity">
    <text evidence="1">Belongs to the peptidase C48 family.</text>
</comment>
<keyword evidence="3" id="KW-0378">Hydrolase</keyword>
<proteinExistence type="inferred from homology"/>
<evidence type="ECO:0000259" key="5">
    <source>
        <dbReference type="PROSITE" id="PS50600"/>
    </source>
</evidence>
<name>A0A316V5P6_9BASI</name>
<gene>
    <name evidence="6" type="ORF">FA14DRAFT_114905</name>
</gene>
<dbReference type="Gene3D" id="3.40.395.10">
    <property type="entry name" value="Adenoviral Proteinase, Chain A"/>
    <property type="match status" value="1"/>
</dbReference>
<dbReference type="GO" id="GO:0016926">
    <property type="term" value="P:protein desumoylation"/>
    <property type="evidence" value="ECO:0007669"/>
    <property type="project" value="TreeGrafter"/>
</dbReference>
<dbReference type="InterPro" id="IPR038765">
    <property type="entry name" value="Papain-like_cys_pep_sf"/>
</dbReference>
<dbReference type="GO" id="GO:0006508">
    <property type="term" value="P:proteolysis"/>
    <property type="evidence" value="ECO:0007669"/>
    <property type="project" value="UniProtKB-KW"/>
</dbReference>
<dbReference type="OrthoDB" id="1939479at2759"/>
<protein>
    <submittedName>
        <fullName evidence="6">Cysteine proteinase</fullName>
    </submittedName>
</protein>
<dbReference type="GeneID" id="37017858"/>
<keyword evidence="4" id="KW-0788">Thiol protease</keyword>
<dbReference type="PANTHER" id="PTHR12606">
    <property type="entry name" value="SENTRIN/SUMO-SPECIFIC PROTEASE"/>
    <property type="match status" value="1"/>
</dbReference>
<feature type="non-terminal residue" evidence="6">
    <location>
        <position position="226"/>
    </location>
</feature>
<dbReference type="InParanoid" id="A0A316V5P6"/>
<dbReference type="EMBL" id="KZ819605">
    <property type="protein sequence ID" value="PWN32554.1"/>
    <property type="molecule type" value="Genomic_DNA"/>
</dbReference>
<accession>A0A316V5P6</accession>
<dbReference type="GO" id="GO:0016929">
    <property type="term" value="F:deSUMOylase activity"/>
    <property type="evidence" value="ECO:0007669"/>
    <property type="project" value="TreeGrafter"/>
</dbReference>
<dbReference type="GO" id="GO:0005634">
    <property type="term" value="C:nucleus"/>
    <property type="evidence" value="ECO:0007669"/>
    <property type="project" value="TreeGrafter"/>
</dbReference>
<evidence type="ECO:0000256" key="2">
    <source>
        <dbReference type="ARBA" id="ARBA00022670"/>
    </source>
</evidence>
<dbReference type="RefSeq" id="XP_025352856.1">
    <property type="nucleotide sequence ID" value="XM_025496077.1"/>
</dbReference>
<evidence type="ECO:0000313" key="6">
    <source>
        <dbReference type="EMBL" id="PWN32554.1"/>
    </source>
</evidence>
<dbReference type="Pfam" id="PF02902">
    <property type="entry name" value="Peptidase_C48"/>
    <property type="match status" value="1"/>
</dbReference>
<dbReference type="AlphaFoldDB" id="A0A316V5P6"/>
<dbReference type="PROSITE" id="PS50600">
    <property type="entry name" value="ULP_PROTEASE"/>
    <property type="match status" value="1"/>
</dbReference>
<evidence type="ECO:0000256" key="4">
    <source>
        <dbReference type="ARBA" id="ARBA00022807"/>
    </source>
</evidence>
<dbReference type="PANTHER" id="PTHR12606:SF141">
    <property type="entry name" value="GH15225P-RELATED"/>
    <property type="match status" value="1"/>
</dbReference>
<evidence type="ECO:0000256" key="1">
    <source>
        <dbReference type="ARBA" id="ARBA00005234"/>
    </source>
</evidence>
<dbReference type="Proteomes" id="UP000245771">
    <property type="component" value="Unassembled WGS sequence"/>
</dbReference>